<feature type="repeat" description="PPR" evidence="2">
    <location>
        <begin position="171"/>
        <end position="205"/>
    </location>
</feature>
<sequence>METKGFKPDPTVYSYLMAGQVKNSNADSVFELYEELKQKLGADEILDGVIYGNLMKGYFLKGMEAEAMEVYDKVLGKDSTVKMNAVSYNYVLEALSKNGKFDEALKLFERMRNEHDPPRKLSVNLGSYSVVADGYCAEKRFDEAVELCSNNKLAEAVELYQGMADKNVNPDEYTFGTLVDTCLKENRLVDAANYFGTMVQLRLRPNLAVYNRLVEALVKAGEVDEAKSFFDLMVRKLRMNDDTYKFIMNALSGIGKHDEAGIVEEGMEDEVTNLKLQLEKEKAAAAAAKAAEEAAKAKASTSIAMADLLSSKSFGKKLDVEELSAEGKEEDSVSTAPEVENIIRNDAAENEEVLSAAGKEEDSVSTAPEVENVMRNDGVENEVIGEESAENEGSSVNEK</sequence>
<evidence type="ECO:0000256" key="1">
    <source>
        <dbReference type="ARBA" id="ARBA00022737"/>
    </source>
</evidence>
<comment type="caution">
    <text evidence="5">The sequence shown here is derived from an EMBL/GenBank/DDBJ whole genome shotgun (WGS) entry which is preliminary data.</text>
</comment>
<dbReference type="InterPro" id="IPR011990">
    <property type="entry name" value="TPR-like_helical_dom_sf"/>
</dbReference>
<feature type="region of interest" description="Disordered" evidence="4">
    <location>
        <begin position="343"/>
        <end position="399"/>
    </location>
</feature>
<keyword evidence="3" id="KW-0175">Coiled coil</keyword>
<reference evidence="5" key="1">
    <citation type="submission" date="2018-01" db="EMBL/GenBank/DDBJ databases">
        <authorList>
            <person name="Mao J.F."/>
        </authorList>
    </citation>
    <scope>NUCLEOTIDE SEQUENCE</scope>
    <source>
        <strain evidence="5">Huo1</strain>
        <tissue evidence="5">Leaf</tissue>
    </source>
</reference>
<evidence type="ECO:0000256" key="4">
    <source>
        <dbReference type="SAM" id="MobiDB-lite"/>
    </source>
</evidence>
<organism evidence="5">
    <name type="scientific">Salvia splendens</name>
    <name type="common">Scarlet sage</name>
    <dbReference type="NCBI Taxonomy" id="180675"/>
    <lineage>
        <taxon>Eukaryota</taxon>
        <taxon>Viridiplantae</taxon>
        <taxon>Streptophyta</taxon>
        <taxon>Embryophyta</taxon>
        <taxon>Tracheophyta</taxon>
        <taxon>Spermatophyta</taxon>
        <taxon>Magnoliopsida</taxon>
        <taxon>eudicotyledons</taxon>
        <taxon>Gunneridae</taxon>
        <taxon>Pentapetalae</taxon>
        <taxon>asterids</taxon>
        <taxon>lamiids</taxon>
        <taxon>Lamiales</taxon>
        <taxon>Lamiaceae</taxon>
        <taxon>Nepetoideae</taxon>
        <taxon>Mentheae</taxon>
        <taxon>Salviinae</taxon>
        <taxon>Salvia</taxon>
        <taxon>Salvia subgen. Calosphace</taxon>
        <taxon>core Calosphace</taxon>
    </lineage>
</organism>
<dbReference type="EMBL" id="PNBA02000020">
    <property type="protein sequence ID" value="KAG6389825.1"/>
    <property type="molecule type" value="Genomic_DNA"/>
</dbReference>
<reference evidence="5" key="2">
    <citation type="submission" date="2020-08" db="EMBL/GenBank/DDBJ databases">
        <title>Plant Genome Project.</title>
        <authorList>
            <person name="Zhang R.-G."/>
        </authorList>
    </citation>
    <scope>NUCLEOTIDE SEQUENCE</scope>
    <source>
        <strain evidence="5">Huo1</strain>
        <tissue evidence="5">Leaf</tissue>
    </source>
</reference>
<evidence type="ECO:0000256" key="2">
    <source>
        <dbReference type="PROSITE-ProRule" id="PRU00708"/>
    </source>
</evidence>
<accession>A0A8X8W843</accession>
<dbReference type="Proteomes" id="UP000298416">
    <property type="component" value="Unassembled WGS sequence"/>
</dbReference>
<feature type="repeat" description="PPR" evidence="2">
    <location>
        <begin position="206"/>
        <end position="236"/>
    </location>
</feature>
<evidence type="ECO:0000256" key="3">
    <source>
        <dbReference type="SAM" id="Coils"/>
    </source>
</evidence>
<dbReference type="SUPFAM" id="SSF48452">
    <property type="entry name" value="TPR-like"/>
    <property type="match status" value="1"/>
</dbReference>
<dbReference type="AlphaFoldDB" id="A0A8X8W843"/>
<gene>
    <name evidence="5" type="ORF">SASPL_151299</name>
</gene>
<dbReference type="PROSITE" id="PS51375">
    <property type="entry name" value="PPR"/>
    <property type="match status" value="3"/>
</dbReference>
<evidence type="ECO:0000313" key="6">
    <source>
        <dbReference type="Proteomes" id="UP000298416"/>
    </source>
</evidence>
<protein>
    <recommendedName>
        <fullName evidence="7">Pentatricopeptide repeat domain-containing protein 1</fullName>
    </recommendedName>
</protein>
<dbReference type="PANTHER" id="PTHR47937:SF5">
    <property type="entry name" value="PENTATRICOPEPTIDE REPEAT-CONTAINING PROTEIN"/>
    <property type="match status" value="1"/>
</dbReference>
<feature type="compositionally biased region" description="Acidic residues" evidence="4">
    <location>
        <begin position="379"/>
        <end position="390"/>
    </location>
</feature>
<dbReference type="Pfam" id="PF01535">
    <property type="entry name" value="PPR"/>
    <property type="match status" value="3"/>
</dbReference>
<dbReference type="Gene3D" id="1.25.40.10">
    <property type="entry name" value="Tetratricopeptide repeat domain"/>
    <property type="match status" value="3"/>
</dbReference>
<feature type="coiled-coil region" evidence="3">
    <location>
        <begin position="264"/>
        <end position="300"/>
    </location>
</feature>
<dbReference type="InterPro" id="IPR002885">
    <property type="entry name" value="PPR_rpt"/>
</dbReference>
<keyword evidence="6" id="KW-1185">Reference proteome</keyword>
<dbReference type="NCBIfam" id="TIGR00756">
    <property type="entry name" value="PPR"/>
    <property type="match status" value="2"/>
</dbReference>
<dbReference type="Pfam" id="PF13041">
    <property type="entry name" value="PPR_2"/>
    <property type="match status" value="2"/>
</dbReference>
<name>A0A8X8W843_SALSN</name>
<dbReference type="PANTHER" id="PTHR47937">
    <property type="entry name" value="PLASTID TRANSCRIPTIONALLY ACTIVE CHROMOSOME 2-LIKE PROTEIN"/>
    <property type="match status" value="1"/>
</dbReference>
<evidence type="ECO:0000313" key="5">
    <source>
        <dbReference type="EMBL" id="KAG6389825.1"/>
    </source>
</evidence>
<dbReference type="InterPro" id="IPR052308">
    <property type="entry name" value="PPR_domain-containing"/>
</dbReference>
<proteinExistence type="predicted"/>
<evidence type="ECO:0008006" key="7">
    <source>
        <dbReference type="Google" id="ProtNLM"/>
    </source>
</evidence>
<feature type="repeat" description="PPR" evidence="2">
    <location>
        <begin position="84"/>
        <end position="118"/>
    </location>
</feature>
<keyword evidence="1" id="KW-0677">Repeat</keyword>